<evidence type="ECO:0000313" key="10">
    <source>
        <dbReference type="EMBL" id="PIB23442.1"/>
    </source>
</evidence>
<evidence type="ECO:0000256" key="1">
    <source>
        <dbReference type="ARBA" id="ARBA00005005"/>
    </source>
</evidence>
<organism evidence="10 11">
    <name type="scientific">Paramylibacter kogurei</name>
    <dbReference type="NCBI Taxonomy" id="1889778"/>
    <lineage>
        <taxon>Bacteria</taxon>
        <taxon>Pseudomonadati</taxon>
        <taxon>Pseudomonadota</taxon>
        <taxon>Alphaproteobacteria</taxon>
        <taxon>Rhodobacterales</taxon>
        <taxon>Paracoccaceae</taxon>
        <taxon>Paramylibacter</taxon>
    </lineage>
</organism>
<sequence length="783" mass="85282">MTQLDFNRIAVIGAGTMGSGIAAQIANAGQKVLLLDLPRDDDRNGAGNDAIKRLLKSDPPALMDKSRADLIEIGNIEDDFNRLSECDWIVEAIVERLPLKKALYQRMNDVISDTCVVTSNTSTIPISLLVEDMDVNFRKRFAITHYFNPVRYMRLLELVRGADTAPDVMDRLSRYNDEVLGKGVVPCNDTPGFLGNRVGVFALQVGMDEAAKLGLPIEHADALMGRPMGIPKTGVFGLYDMIGVDLMADVVDTLGAILPADDVAHAVGWPQNPMHATIKDMIANGFTGNKGAGGFYRADSNQAMDIATGELRPRIDELPTKAIRAADDMLAGRETLHNLLDDSNPDETLQTKFCHSFLARVLCYAADLIPTVTHSPQDIDDAMKLGFNWIRGPFEMIDALGADMVAQLATEAGLDIPATIIASQQFGPFYHAENGTLNVRVFKTLTDHAYAPISLPDGTIRFSMMRQTMEPIASNASASLFKLDGDLRLVEFHSKANALTGASMEIVAAAAKNHGAGILVHNDAQHFSAGVDLNHFRTLIEAADWDGIDAFLNDFQQAVKALKYAPVPVIGAPSGLGLGGGYEVLAHCDKLVAHSNSVLGLVEASVGVIPSGGGVKDTMWRWYQATGDWERAAWETWMQVGYSQTGSSPETSARYQYFLPTRDNAVMNRDKLVARAMDELQNMADGYTPPTPPEFQLPGRAILQKMSDFMDDGIKKGWFFPHDKTVAMTVATIVVNVDGDEPLNASEQDMYDRERAAFITLAKTPETLARITSMLDDGAVVRN</sequence>
<dbReference type="InterPro" id="IPR006176">
    <property type="entry name" value="3-OHacyl-CoA_DH_NAD-bd"/>
</dbReference>
<dbReference type="Pfam" id="PF02737">
    <property type="entry name" value="3HCDH_N"/>
    <property type="match status" value="1"/>
</dbReference>
<evidence type="ECO:0000256" key="7">
    <source>
        <dbReference type="ARBA" id="ARBA00049556"/>
    </source>
</evidence>
<keyword evidence="4" id="KW-0560">Oxidoreductase</keyword>
<accession>A0A2G5K339</accession>
<dbReference type="InterPro" id="IPR029045">
    <property type="entry name" value="ClpP/crotonase-like_dom_sf"/>
</dbReference>
<evidence type="ECO:0000256" key="4">
    <source>
        <dbReference type="ARBA" id="ARBA00023002"/>
    </source>
</evidence>
<dbReference type="Gene3D" id="3.90.226.10">
    <property type="entry name" value="2-enoyl-CoA Hydratase, Chain A, domain 1"/>
    <property type="match status" value="1"/>
</dbReference>
<comment type="catalytic activity">
    <reaction evidence="7">
        <text>a (3S)-3-hydroxyacyl-CoA + NAD(+) = a 3-oxoacyl-CoA + NADH + H(+)</text>
        <dbReference type="Rhea" id="RHEA:22432"/>
        <dbReference type="ChEBI" id="CHEBI:15378"/>
        <dbReference type="ChEBI" id="CHEBI:57318"/>
        <dbReference type="ChEBI" id="CHEBI:57540"/>
        <dbReference type="ChEBI" id="CHEBI:57945"/>
        <dbReference type="ChEBI" id="CHEBI:90726"/>
        <dbReference type="EC" id="1.1.1.35"/>
    </reaction>
</comment>
<feature type="domain" description="3-hydroxyacyl-CoA dehydrogenase C-terminal" evidence="8">
    <location>
        <begin position="359"/>
        <end position="409"/>
    </location>
</feature>
<dbReference type="Gene3D" id="1.10.1040.50">
    <property type="match status" value="1"/>
</dbReference>
<feature type="domain" description="3-hydroxyacyl-CoA dehydrogenase NAD binding" evidence="9">
    <location>
        <begin position="9"/>
        <end position="190"/>
    </location>
</feature>
<dbReference type="InterPro" id="IPR001753">
    <property type="entry name" value="Enoyl-CoA_hydra/iso"/>
</dbReference>
<dbReference type="SUPFAM" id="SSF51735">
    <property type="entry name" value="NAD(P)-binding Rossmann-fold domains"/>
    <property type="match status" value="1"/>
</dbReference>
<gene>
    <name evidence="10" type="ORF">BFP76_07785</name>
</gene>
<dbReference type="GO" id="GO:0003857">
    <property type="term" value="F:(3S)-3-hydroxyacyl-CoA dehydrogenase (NAD+) activity"/>
    <property type="evidence" value="ECO:0007669"/>
    <property type="project" value="UniProtKB-EC"/>
</dbReference>
<feature type="domain" description="3-hydroxyacyl-CoA dehydrogenase C-terminal" evidence="8">
    <location>
        <begin position="192"/>
        <end position="297"/>
    </location>
</feature>
<dbReference type="GO" id="GO:0070403">
    <property type="term" value="F:NAD+ binding"/>
    <property type="evidence" value="ECO:0007669"/>
    <property type="project" value="InterPro"/>
</dbReference>
<dbReference type="Pfam" id="PF00378">
    <property type="entry name" value="ECH_1"/>
    <property type="match status" value="1"/>
</dbReference>
<dbReference type="CDD" id="cd06558">
    <property type="entry name" value="crotonase-like"/>
    <property type="match status" value="1"/>
</dbReference>
<dbReference type="PANTHER" id="PTHR48075:SF7">
    <property type="entry name" value="3-HYDROXYACYL-COA DEHYDROGENASE-RELATED"/>
    <property type="match status" value="1"/>
</dbReference>
<keyword evidence="6" id="KW-0443">Lipid metabolism</keyword>
<evidence type="ECO:0000259" key="8">
    <source>
        <dbReference type="Pfam" id="PF00725"/>
    </source>
</evidence>
<proteinExistence type="predicted"/>
<dbReference type="Proteomes" id="UP000231516">
    <property type="component" value="Unassembled WGS sequence"/>
</dbReference>
<dbReference type="InterPro" id="IPR008927">
    <property type="entry name" value="6-PGluconate_DH-like_C_sf"/>
</dbReference>
<dbReference type="InterPro" id="IPR006108">
    <property type="entry name" value="3HC_DH_C"/>
</dbReference>
<evidence type="ECO:0000259" key="9">
    <source>
        <dbReference type="Pfam" id="PF02737"/>
    </source>
</evidence>
<dbReference type="Pfam" id="PF00725">
    <property type="entry name" value="3HCDH"/>
    <property type="match status" value="2"/>
</dbReference>
<name>A0A2G5K339_9RHOB</name>
<evidence type="ECO:0000256" key="3">
    <source>
        <dbReference type="ARBA" id="ARBA00022963"/>
    </source>
</evidence>
<dbReference type="UniPathway" id="UPA00659"/>
<keyword evidence="5" id="KW-0520">NAD</keyword>
<comment type="caution">
    <text evidence="10">The sequence shown here is derived from an EMBL/GenBank/DDBJ whole genome shotgun (WGS) entry which is preliminary data.</text>
</comment>
<keyword evidence="2" id="KW-0276">Fatty acid metabolism</keyword>
<evidence type="ECO:0000313" key="11">
    <source>
        <dbReference type="Proteomes" id="UP000231516"/>
    </source>
</evidence>
<dbReference type="RefSeq" id="WP_099594167.1">
    <property type="nucleotide sequence ID" value="NZ_MDGM01000013.1"/>
</dbReference>
<dbReference type="Gene3D" id="3.40.50.720">
    <property type="entry name" value="NAD(P)-binding Rossmann-like Domain"/>
    <property type="match status" value="1"/>
</dbReference>
<dbReference type="AlphaFoldDB" id="A0A2G5K339"/>
<evidence type="ECO:0000256" key="5">
    <source>
        <dbReference type="ARBA" id="ARBA00023027"/>
    </source>
</evidence>
<dbReference type="EMBL" id="MDGM01000013">
    <property type="protein sequence ID" value="PIB23442.1"/>
    <property type="molecule type" value="Genomic_DNA"/>
</dbReference>
<keyword evidence="11" id="KW-1185">Reference proteome</keyword>
<dbReference type="OrthoDB" id="5389341at2"/>
<keyword evidence="3" id="KW-0442">Lipid degradation</keyword>
<dbReference type="SUPFAM" id="SSF52096">
    <property type="entry name" value="ClpP/crotonase"/>
    <property type="match status" value="1"/>
</dbReference>
<dbReference type="GO" id="GO:0006635">
    <property type="term" value="P:fatty acid beta-oxidation"/>
    <property type="evidence" value="ECO:0007669"/>
    <property type="project" value="UniProtKB-UniPathway"/>
</dbReference>
<comment type="pathway">
    <text evidence="1">Lipid metabolism; fatty acid beta-oxidation.</text>
</comment>
<dbReference type="PANTHER" id="PTHR48075">
    <property type="entry name" value="3-HYDROXYACYL-COA DEHYDROGENASE FAMILY PROTEIN"/>
    <property type="match status" value="1"/>
</dbReference>
<evidence type="ECO:0000256" key="2">
    <source>
        <dbReference type="ARBA" id="ARBA00022832"/>
    </source>
</evidence>
<reference evidence="10 11" key="1">
    <citation type="submission" date="2016-08" db="EMBL/GenBank/DDBJ databases">
        <title>Draft genome of Amylibacter sp. strain 4G11.</title>
        <authorList>
            <person name="Wong S.-K."/>
            <person name="Hamasaki K."/>
            <person name="Yoshizawa S."/>
        </authorList>
    </citation>
    <scope>NUCLEOTIDE SEQUENCE [LARGE SCALE GENOMIC DNA]</scope>
    <source>
        <strain evidence="10 11">4G11</strain>
    </source>
</reference>
<dbReference type="SUPFAM" id="SSF48179">
    <property type="entry name" value="6-phosphogluconate dehydrogenase C-terminal domain-like"/>
    <property type="match status" value="2"/>
</dbReference>
<evidence type="ECO:0000256" key="6">
    <source>
        <dbReference type="ARBA" id="ARBA00023098"/>
    </source>
</evidence>
<dbReference type="InterPro" id="IPR036291">
    <property type="entry name" value="NAD(P)-bd_dom_sf"/>
</dbReference>
<protein>
    <submittedName>
        <fullName evidence="10">3-hydroxyacyl-CoA dehydrogenase</fullName>
    </submittedName>
</protein>